<evidence type="ECO:0000313" key="2">
    <source>
        <dbReference type="EMBL" id="KAL0152516.1"/>
    </source>
</evidence>
<evidence type="ECO:0000313" key="3">
    <source>
        <dbReference type="Proteomes" id="UP001529510"/>
    </source>
</evidence>
<accession>A0ABD0MU69</accession>
<feature type="region of interest" description="Disordered" evidence="1">
    <location>
        <begin position="398"/>
        <end position="460"/>
    </location>
</feature>
<sequence length="688" mass="75772">MLKAYKEALESLFPNSIHSTCIAHIMNLIGGAFRKPFTEFNTFMMCFSQIFYMAGSRKRRYLSYLTGQLSGKPTMAPNPCDTHWNSWFSAVQYHTEHFPFYSEFLQAEMQVCGRSDPASVENLNKMLEDPECAGTLQVLLEDFGGLFQSRCPVTTKVFDYLEDLQMNFVANKELCDEVCSQYFSHILLPHELKTKVLNQVRAAFSYADEKLSKHMQHGQPGIEFLKEVRTFKPRCLAFMDDSPNSCKAIPGFSSVPADEMMRYVTRLGPEALRASIQQLLEHRSTMNPASRLLCLRQGNRAIEEYVEDFCNLCHLVDFNDVALKGIFCNGLKDNLYNLMPDNRCSASLEQYIDFALLLAGSPFTVGIANEEPCYPPVSPNFSVMSGIVSIMPEPSHAMPTMPKPARVMSSKPETSHAKPAKPKPVRVIPTQPKPAHVMSAKPKSAHAMPAHATPAAPGPAHAMADLPESTPVMAAIPKPVHKMAAIPRPVHKMATPSESPAKMAATPKPHHAKIISSEFHPIISAIPKASQVMADPPVSSQVRAALSGPSQVTAAYPEPRQVTAVLHESSHVTAVVPESSHVTAVVPESSHVTAVVPESSQVTAGLSILSQTTVDLHEPSQITEDLHEPSQVTAVVPESSQVKSQLFFTSRVKSLLIFLSQVRSRQTSLSQVKSRQTFQSHITSQLTS</sequence>
<dbReference type="AlphaFoldDB" id="A0ABD0MU69"/>
<dbReference type="Proteomes" id="UP001529510">
    <property type="component" value="Unassembled WGS sequence"/>
</dbReference>
<proteinExistence type="predicted"/>
<gene>
    <name evidence="2" type="ORF">M9458_052239</name>
</gene>
<protein>
    <recommendedName>
        <fullName evidence="4">DUF659 domain-containing protein</fullName>
    </recommendedName>
</protein>
<feature type="compositionally biased region" description="Low complexity" evidence="1">
    <location>
        <begin position="445"/>
        <end position="460"/>
    </location>
</feature>
<evidence type="ECO:0000256" key="1">
    <source>
        <dbReference type="SAM" id="MobiDB-lite"/>
    </source>
</evidence>
<comment type="caution">
    <text evidence="2">The sequence shown here is derived from an EMBL/GenBank/DDBJ whole genome shotgun (WGS) entry which is preliminary data.</text>
</comment>
<name>A0ABD0MU69_CIRMR</name>
<organism evidence="2 3">
    <name type="scientific">Cirrhinus mrigala</name>
    <name type="common">Mrigala</name>
    <dbReference type="NCBI Taxonomy" id="683832"/>
    <lineage>
        <taxon>Eukaryota</taxon>
        <taxon>Metazoa</taxon>
        <taxon>Chordata</taxon>
        <taxon>Craniata</taxon>
        <taxon>Vertebrata</taxon>
        <taxon>Euteleostomi</taxon>
        <taxon>Actinopterygii</taxon>
        <taxon>Neopterygii</taxon>
        <taxon>Teleostei</taxon>
        <taxon>Ostariophysi</taxon>
        <taxon>Cypriniformes</taxon>
        <taxon>Cyprinidae</taxon>
        <taxon>Labeoninae</taxon>
        <taxon>Labeonini</taxon>
        <taxon>Cirrhinus</taxon>
    </lineage>
</organism>
<evidence type="ECO:0008006" key="4">
    <source>
        <dbReference type="Google" id="ProtNLM"/>
    </source>
</evidence>
<keyword evidence="3" id="KW-1185">Reference proteome</keyword>
<dbReference type="EMBL" id="JAMKFB020000189">
    <property type="protein sequence ID" value="KAL0152516.1"/>
    <property type="molecule type" value="Genomic_DNA"/>
</dbReference>
<reference evidence="2 3" key="1">
    <citation type="submission" date="2024-05" db="EMBL/GenBank/DDBJ databases">
        <title>Genome sequencing and assembly of Indian major carp, Cirrhinus mrigala (Hamilton, 1822).</title>
        <authorList>
            <person name="Mohindra V."/>
            <person name="Chowdhury L.M."/>
            <person name="Lal K."/>
            <person name="Jena J.K."/>
        </authorList>
    </citation>
    <scope>NUCLEOTIDE SEQUENCE [LARGE SCALE GENOMIC DNA]</scope>
    <source>
        <strain evidence="2">CM1030</strain>
        <tissue evidence="2">Blood</tissue>
    </source>
</reference>